<keyword evidence="8" id="KW-1185">Reference proteome</keyword>
<dbReference type="GO" id="GO:0045944">
    <property type="term" value="P:positive regulation of transcription by RNA polymerase II"/>
    <property type="evidence" value="ECO:0007669"/>
    <property type="project" value="InterPro"/>
</dbReference>
<dbReference type="GO" id="GO:0046983">
    <property type="term" value="F:protein dimerization activity"/>
    <property type="evidence" value="ECO:0007669"/>
    <property type="project" value="InterPro"/>
</dbReference>
<dbReference type="InterPro" id="IPR002100">
    <property type="entry name" value="TF_MADSbox"/>
</dbReference>
<organism evidence="7 8">
    <name type="scientific">Trifolium subterraneum</name>
    <name type="common">Subterranean clover</name>
    <dbReference type="NCBI Taxonomy" id="3900"/>
    <lineage>
        <taxon>Eukaryota</taxon>
        <taxon>Viridiplantae</taxon>
        <taxon>Streptophyta</taxon>
        <taxon>Embryophyta</taxon>
        <taxon>Tracheophyta</taxon>
        <taxon>Spermatophyta</taxon>
        <taxon>Magnoliopsida</taxon>
        <taxon>eudicotyledons</taxon>
        <taxon>Gunneridae</taxon>
        <taxon>Pentapetalae</taxon>
        <taxon>rosids</taxon>
        <taxon>fabids</taxon>
        <taxon>Fabales</taxon>
        <taxon>Fabaceae</taxon>
        <taxon>Papilionoideae</taxon>
        <taxon>50 kb inversion clade</taxon>
        <taxon>NPAAA clade</taxon>
        <taxon>Hologalegina</taxon>
        <taxon>IRL clade</taxon>
        <taxon>Trifolieae</taxon>
        <taxon>Trifolium</taxon>
    </lineage>
</organism>
<dbReference type="GO" id="GO:0005634">
    <property type="term" value="C:nucleus"/>
    <property type="evidence" value="ECO:0007669"/>
    <property type="project" value="UniProtKB-SubCell"/>
</dbReference>
<keyword evidence="5" id="KW-0539">Nucleus</keyword>
<dbReference type="Gene3D" id="3.40.1810.10">
    <property type="entry name" value="Transcription factor, MADS-box"/>
    <property type="match status" value="1"/>
</dbReference>
<dbReference type="Proteomes" id="UP000242715">
    <property type="component" value="Unassembled WGS sequence"/>
</dbReference>
<proteinExistence type="predicted"/>
<dbReference type="SUPFAM" id="SSF55455">
    <property type="entry name" value="SRF-like"/>
    <property type="match status" value="1"/>
</dbReference>
<dbReference type="PANTHER" id="PTHR11945:SF818">
    <property type="entry name" value="AGAMOUS-LIKE MADS-BOX PROTEIN AGL62"/>
    <property type="match status" value="1"/>
</dbReference>
<keyword evidence="2" id="KW-0805">Transcription regulation</keyword>
<dbReference type="Gene3D" id="6.10.140.920">
    <property type="match status" value="1"/>
</dbReference>
<dbReference type="InterPro" id="IPR036879">
    <property type="entry name" value="TF_MADSbox_sf"/>
</dbReference>
<dbReference type="PANTHER" id="PTHR11945">
    <property type="entry name" value="MADS BOX PROTEIN"/>
    <property type="match status" value="1"/>
</dbReference>
<sequence>MPSGKKTLGRQKIEMKKISKESDLHVTFSKRRNGLFKKASELFTLCGAYVALFVFSPSGRAFSFGHPDVHTIIDRFLSWIQPQIFIEATRNANVRELNAGLTLINDALDFEKKRGDDLSHLCSMTEDLSWWACPIDRMTQPQLELLKIALEELKKHVGQQTDRLVILNAPTETEQAQMLSTQFFQNPMLQSHLLGFNNMEGGEYGPEDLLGFNNMGGGEYGTSGSF</sequence>
<dbReference type="GO" id="GO:0000981">
    <property type="term" value="F:DNA-binding transcription factor activity, RNA polymerase II-specific"/>
    <property type="evidence" value="ECO:0007669"/>
    <property type="project" value="TreeGrafter"/>
</dbReference>
<comment type="subcellular location">
    <subcellularLocation>
        <location evidence="1">Nucleus</location>
    </subcellularLocation>
</comment>
<gene>
    <name evidence="7" type="ORF">TSUD_269700</name>
</gene>
<evidence type="ECO:0000256" key="5">
    <source>
        <dbReference type="ARBA" id="ARBA00023242"/>
    </source>
</evidence>
<dbReference type="SMART" id="SM00432">
    <property type="entry name" value="MADS"/>
    <property type="match status" value="1"/>
</dbReference>
<keyword evidence="3" id="KW-0238">DNA-binding</keyword>
<dbReference type="Pfam" id="PF00319">
    <property type="entry name" value="SRF-TF"/>
    <property type="match status" value="1"/>
</dbReference>
<dbReference type="OrthoDB" id="674517at2759"/>
<dbReference type="PRINTS" id="PR00404">
    <property type="entry name" value="MADSDOMAIN"/>
</dbReference>
<reference evidence="8" key="1">
    <citation type="journal article" date="2017" name="Front. Plant Sci.">
        <title>Climate Clever Clovers: New Paradigm to Reduce the Environmental Footprint of Ruminants by Breeding Low Methanogenic Forages Utilizing Haplotype Variation.</title>
        <authorList>
            <person name="Kaur P."/>
            <person name="Appels R."/>
            <person name="Bayer P.E."/>
            <person name="Keeble-Gagnere G."/>
            <person name="Wang J."/>
            <person name="Hirakawa H."/>
            <person name="Shirasawa K."/>
            <person name="Vercoe P."/>
            <person name="Stefanova K."/>
            <person name="Durmic Z."/>
            <person name="Nichols P."/>
            <person name="Revell C."/>
            <person name="Isobe S.N."/>
            <person name="Edwards D."/>
            <person name="Erskine W."/>
        </authorList>
    </citation>
    <scope>NUCLEOTIDE SEQUENCE [LARGE SCALE GENOMIC DNA]</scope>
    <source>
        <strain evidence="8">cv. Daliak</strain>
    </source>
</reference>
<dbReference type="InterPro" id="IPR033896">
    <property type="entry name" value="MEF2-like_N"/>
</dbReference>
<accession>A0A2Z6NQ08</accession>
<evidence type="ECO:0000256" key="4">
    <source>
        <dbReference type="ARBA" id="ARBA00023163"/>
    </source>
</evidence>
<dbReference type="AlphaFoldDB" id="A0A2Z6NQ08"/>
<keyword evidence="4" id="KW-0804">Transcription</keyword>
<name>A0A2Z6NQ08_TRISU</name>
<evidence type="ECO:0000256" key="1">
    <source>
        <dbReference type="ARBA" id="ARBA00004123"/>
    </source>
</evidence>
<evidence type="ECO:0000313" key="8">
    <source>
        <dbReference type="Proteomes" id="UP000242715"/>
    </source>
</evidence>
<evidence type="ECO:0000256" key="3">
    <source>
        <dbReference type="ARBA" id="ARBA00023125"/>
    </source>
</evidence>
<feature type="domain" description="MADS-box" evidence="6">
    <location>
        <begin position="8"/>
        <end position="68"/>
    </location>
</feature>
<dbReference type="FunFam" id="3.40.1810.10:FF:000006">
    <property type="entry name" value="Agamous-like MADS-box protein AGL62"/>
    <property type="match status" value="1"/>
</dbReference>
<protein>
    <recommendedName>
        <fullName evidence="6">MADS-box domain-containing protein</fullName>
    </recommendedName>
</protein>
<dbReference type="CDD" id="cd00265">
    <property type="entry name" value="MADS_MEF2_like"/>
    <property type="match status" value="1"/>
</dbReference>
<evidence type="ECO:0000313" key="7">
    <source>
        <dbReference type="EMBL" id="GAU37955.1"/>
    </source>
</evidence>
<evidence type="ECO:0000256" key="2">
    <source>
        <dbReference type="ARBA" id="ARBA00023015"/>
    </source>
</evidence>
<evidence type="ECO:0000259" key="6">
    <source>
        <dbReference type="PROSITE" id="PS50066"/>
    </source>
</evidence>
<dbReference type="EMBL" id="DF973696">
    <property type="protein sequence ID" value="GAU37955.1"/>
    <property type="molecule type" value="Genomic_DNA"/>
</dbReference>
<dbReference type="PROSITE" id="PS50066">
    <property type="entry name" value="MADS_BOX_2"/>
    <property type="match status" value="1"/>
</dbReference>
<dbReference type="GO" id="GO:0000978">
    <property type="term" value="F:RNA polymerase II cis-regulatory region sequence-specific DNA binding"/>
    <property type="evidence" value="ECO:0007669"/>
    <property type="project" value="TreeGrafter"/>
</dbReference>